<proteinExistence type="predicted"/>
<dbReference type="EMBL" id="JADBEF010000001">
    <property type="protein sequence ID" value="MBE1557437.1"/>
    <property type="molecule type" value="Genomic_DNA"/>
</dbReference>
<organism evidence="3 4">
    <name type="scientific">Nonomuraea africana</name>
    <dbReference type="NCBI Taxonomy" id="46171"/>
    <lineage>
        <taxon>Bacteria</taxon>
        <taxon>Bacillati</taxon>
        <taxon>Actinomycetota</taxon>
        <taxon>Actinomycetes</taxon>
        <taxon>Streptosporangiales</taxon>
        <taxon>Streptosporangiaceae</taxon>
        <taxon>Nonomuraea</taxon>
    </lineage>
</organism>
<dbReference type="Gene3D" id="3.40.50.1820">
    <property type="entry name" value="alpha/beta hydrolase"/>
    <property type="match status" value="1"/>
</dbReference>
<feature type="domain" description="DUF1023" evidence="2">
    <location>
        <begin position="27"/>
        <end position="170"/>
    </location>
</feature>
<accession>A0ABR9K5Z4</accession>
<feature type="region of interest" description="Disordered" evidence="1">
    <location>
        <begin position="162"/>
        <end position="194"/>
    </location>
</feature>
<reference evidence="3 4" key="1">
    <citation type="submission" date="2020-10" db="EMBL/GenBank/DDBJ databases">
        <title>Sequencing the genomes of 1000 actinobacteria strains.</title>
        <authorList>
            <person name="Klenk H.-P."/>
        </authorList>
    </citation>
    <scope>NUCLEOTIDE SEQUENCE [LARGE SCALE GENOMIC DNA]</scope>
    <source>
        <strain evidence="3 4">DSM 43748</strain>
    </source>
</reference>
<dbReference type="Pfam" id="PF06259">
    <property type="entry name" value="Abhydrolase_8"/>
    <property type="match status" value="1"/>
</dbReference>
<protein>
    <recommendedName>
        <fullName evidence="2">DUF1023 domain-containing protein</fullName>
    </recommendedName>
</protein>
<comment type="caution">
    <text evidence="3">The sequence shown here is derived from an EMBL/GenBank/DDBJ whole genome shotgun (WGS) entry which is preliminary data.</text>
</comment>
<dbReference type="InterPro" id="IPR010427">
    <property type="entry name" value="DUF1023"/>
</dbReference>
<feature type="compositionally biased region" description="Low complexity" evidence="1">
    <location>
        <begin position="268"/>
        <end position="281"/>
    </location>
</feature>
<name>A0ABR9K5Z4_9ACTN</name>
<evidence type="ECO:0000313" key="4">
    <source>
        <dbReference type="Proteomes" id="UP000661607"/>
    </source>
</evidence>
<dbReference type="RefSeq" id="WP_192773061.1">
    <property type="nucleotide sequence ID" value="NZ_BAAASY010000056.1"/>
</dbReference>
<gene>
    <name evidence="3" type="ORF">H4W81_000216</name>
</gene>
<dbReference type="SUPFAM" id="SSF53474">
    <property type="entry name" value="alpha/beta-Hydrolases"/>
    <property type="match status" value="1"/>
</dbReference>
<keyword evidence="4" id="KW-1185">Reference proteome</keyword>
<dbReference type="InterPro" id="IPR029058">
    <property type="entry name" value="AB_hydrolase_fold"/>
</dbReference>
<feature type="compositionally biased region" description="Low complexity" evidence="1">
    <location>
        <begin position="169"/>
        <end position="192"/>
    </location>
</feature>
<evidence type="ECO:0000313" key="3">
    <source>
        <dbReference type="EMBL" id="MBE1557437.1"/>
    </source>
</evidence>
<evidence type="ECO:0000256" key="1">
    <source>
        <dbReference type="SAM" id="MobiDB-lite"/>
    </source>
</evidence>
<dbReference type="Proteomes" id="UP000661607">
    <property type="component" value="Unassembled WGS sequence"/>
</dbReference>
<evidence type="ECO:0000259" key="2">
    <source>
        <dbReference type="Pfam" id="PF06259"/>
    </source>
</evidence>
<feature type="region of interest" description="Disordered" evidence="1">
    <location>
        <begin position="268"/>
        <end position="288"/>
    </location>
</feature>
<sequence>MIRQLIAAGVVVLGATGAAQPPAGERLVKVYGDLATAERVAIIVPGSDTTAATFENSTHRPGGAARALLAEARRLDPGARVAVVAWLGYDSPATWSTDVLTEGAADDGARALRQEVTGLRARTSAPISLLCHSYGSVVCAKATPGLPLADVALFGSPGTTRPTAAALTSGPADPSGPADASGGSWSSGGEAPRVWAGRGDRDWVSYVPDLKLGPFGFGGDPMDPAFGARLFATGPGGHSDYFTPGTASLRNLALITLGRAAEVSHGGAARAPAAGPGTWRGCPPTRSRRPVLDLPGAGPVLLRDSRC</sequence>